<dbReference type="AlphaFoldDB" id="B9M7L2"/>
<feature type="transmembrane region" description="Helical" evidence="7">
    <location>
        <begin position="59"/>
        <end position="79"/>
    </location>
</feature>
<accession>B9M7L2</accession>
<dbReference type="STRING" id="316067.Geob_3780"/>
<dbReference type="InterPro" id="IPR003661">
    <property type="entry name" value="HisK_dim/P_dom"/>
</dbReference>
<dbReference type="InterPro" id="IPR004358">
    <property type="entry name" value="Sig_transdc_His_kin-like_C"/>
</dbReference>
<dbReference type="InterPro" id="IPR036097">
    <property type="entry name" value="HisK_dim/P_sf"/>
</dbReference>
<gene>
    <name evidence="9" type="ordered locus">Geob_3780</name>
</gene>
<dbReference type="InterPro" id="IPR052162">
    <property type="entry name" value="Sensor_kinase/Photoreceptor"/>
</dbReference>
<evidence type="ECO:0000313" key="10">
    <source>
        <dbReference type="Proteomes" id="UP000007721"/>
    </source>
</evidence>
<feature type="transmembrane region" description="Helical" evidence="7">
    <location>
        <begin position="152"/>
        <end position="170"/>
    </location>
</feature>
<dbReference type="Proteomes" id="UP000007721">
    <property type="component" value="Chromosome"/>
</dbReference>
<dbReference type="HOGENOM" id="CLU_000445_114_75_7"/>
<keyword evidence="7" id="KW-0812">Transmembrane</keyword>
<dbReference type="InterPro" id="IPR003594">
    <property type="entry name" value="HATPase_dom"/>
</dbReference>
<dbReference type="EC" id="2.7.13.3" evidence="2"/>
<evidence type="ECO:0000313" key="9">
    <source>
        <dbReference type="EMBL" id="ACM22118.1"/>
    </source>
</evidence>
<dbReference type="SUPFAM" id="SSF55874">
    <property type="entry name" value="ATPase domain of HSP90 chaperone/DNA topoisomerase II/histidine kinase"/>
    <property type="match status" value="1"/>
</dbReference>
<dbReference type="PRINTS" id="PR00344">
    <property type="entry name" value="BCTRLSENSOR"/>
</dbReference>
<dbReference type="SUPFAM" id="SSF47384">
    <property type="entry name" value="Homodimeric domain of signal transducing histidine kinase"/>
    <property type="match status" value="1"/>
</dbReference>
<feature type="transmembrane region" description="Helical" evidence="7">
    <location>
        <begin position="31"/>
        <end position="53"/>
    </location>
</feature>
<evidence type="ECO:0000256" key="1">
    <source>
        <dbReference type="ARBA" id="ARBA00000085"/>
    </source>
</evidence>
<dbReference type="GO" id="GO:0000155">
    <property type="term" value="F:phosphorelay sensor kinase activity"/>
    <property type="evidence" value="ECO:0007669"/>
    <property type="project" value="InterPro"/>
</dbReference>
<feature type="domain" description="Histidine kinase" evidence="8">
    <location>
        <begin position="276"/>
        <end position="489"/>
    </location>
</feature>
<comment type="catalytic activity">
    <reaction evidence="1">
        <text>ATP + protein L-histidine = ADP + protein N-phospho-L-histidine.</text>
        <dbReference type="EC" id="2.7.13.3"/>
    </reaction>
</comment>
<feature type="transmembrane region" description="Helical" evidence="7">
    <location>
        <begin position="176"/>
        <end position="194"/>
    </location>
</feature>
<dbReference type="SMART" id="SM00388">
    <property type="entry name" value="HisKA"/>
    <property type="match status" value="1"/>
</dbReference>
<keyword evidence="6" id="KW-0175">Coiled coil</keyword>
<keyword evidence="10" id="KW-1185">Reference proteome</keyword>
<evidence type="ECO:0000256" key="3">
    <source>
        <dbReference type="ARBA" id="ARBA00022553"/>
    </source>
</evidence>
<dbReference type="CDD" id="cd00082">
    <property type="entry name" value="HisKA"/>
    <property type="match status" value="1"/>
</dbReference>
<feature type="coiled-coil region" evidence="6">
    <location>
        <begin position="210"/>
        <end position="258"/>
    </location>
</feature>
<dbReference type="eggNOG" id="COG4251">
    <property type="taxonomic scope" value="Bacteria"/>
</dbReference>
<dbReference type="PANTHER" id="PTHR43304">
    <property type="entry name" value="PHYTOCHROME-LIKE PROTEIN CPH1"/>
    <property type="match status" value="1"/>
</dbReference>
<dbReference type="Gene3D" id="3.30.565.10">
    <property type="entry name" value="Histidine kinase-like ATPase, C-terminal domain"/>
    <property type="match status" value="1"/>
</dbReference>
<keyword evidence="5 9" id="KW-0418">Kinase</keyword>
<evidence type="ECO:0000256" key="7">
    <source>
        <dbReference type="SAM" id="Phobius"/>
    </source>
</evidence>
<dbReference type="FunFam" id="3.30.565.10:FF:000006">
    <property type="entry name" value="Sensor histidine kinase WalK"/>
    <property type="match status" value="1"/>
</dbReference>
<dbReference type="EMBL" id="CP001390">
    <property type="protein sequence ID" value="ACM22118.1"/>
    <property type="molecule type" value="Genomic_DNA"/>
</dbReference>
<keyword evidence="7" id="KW-0472">Membrane</keyword>
<dbReference type="KEGG" id="geo:Geob_3780"/>
<dbReference type="PANTHER" id="PTHR43304:SF1">
    <property type="entry name" value="PAC DOMAIN-CONTAINING PROTEIN"/>
    <property type="match status" value="1"/>
</dbReference>
<feature type="transmembrane region" description="Helical" evidence="7">
    <location>
        <begin position="100"/>
        <end position="118"/>
    </location>
</feature>
<proteinExistence type="predicted"/>
<dbReference type="Pfam" id="PF02518">
    <property type="entry name" value="HATPase_c"/>
    <property type="match status" value="1"/>
</dbReference>
<organism evidence="9 10">
    <name type="scientific">Geotalea daltonii (strain DSM 22248 / JCM 15807 / FRC-32)</name>
    <name type="common">Geobacter daltonii</name>
    <dbReference type="NCBI Taxonomy" id="316067"/>
    <lineage>
        <taxon>Bacteria</taxon>
        <taxon>Pseudomonadati</taxon>
        <taxon>Thermodesulfobacteriota</taxon>
        <taxon>Desulfuromonadia</taxon>
        <taxon>Geobacterales</taxon>
        <taxon>Geobacteraceae</taxon>
        <taxon>Geotalea</taxon>
    </lineage>
</organism>
<dbReference type="Pfam" id="PF00512">
    <property type="entry name" value="HisKA"/>
    <property type="match status" value="1"/>
</dbReference>
<dbReference type="Gene3D" id="1.10.287.130">
    <property type="match status" value="1"/>
</dbReference>
<keyword evidence="4" id="KW-0808">Transferase</keyword>
<dbReference type="SMART" id="SM00387">
    <property type="entry name" value="HATPase_c"/>
    <property type="match status" value="1"/>
</dbReference>
<evidence type="ECO:0000256" key="4">
    <source>
        <dbReference type="ARBA" id="ARBA00022679"/>
    </source>
</evidence>
<evidence type="ECO:0000259" key="8">
    <source>
        <dbReference type="PROSITE" id="PS50109"/>
    </source>
</evidence>
<dbReference type="PROSITE" id="PS50109">
    <property type="entry name" value="HIS_KIN"/>
    <property type="match status" value="1"/>
</dbReference>
<sequence length="500" mass="56308">MTSGQDHPDEKLIADYSPYREEILAEQVKQIYALAPIGFIATFFNSVIVFFLMKDVMEFRLLVLWGVTLLSITALRLGLVLRFRNVKQHLNFAATWRRRFVVSLFIAGAAWGWIGFFPFGEITIAHQVFIAFVLGGMTAGASSTFSMIKEGYAVFSIPALTPLAIHFFLMKDVFHCAMGTMLVLFGVLLWRISIHNYRVNRTSLLLRFENKGMIERLKQAKERVEGLNDRLSAEVEAKHRAEADLRAHHDQLERAVTERTADLTTLNKELEQFAYVASHDLQEPLRMVISYLQLLKQKYHGQLDEKADMYIGFAVDGGIRMQRLIEGLLSYSRLSRGAEFTRVDINGIFAAAVANLAGVIEESGAEVTRAHLPTVIGDELQLQQLLQNLISNGLKYRKPERRPTVHVSAERQGEEWLFSVRDNGIGIDPNHFDKIFQIFQRLHTSEEYPGTGIGLALCQKIIERHGGAIWVESTFGEGSTFSFTIPVHGASGASSHMDSS</sequence>
<feature type="transmembrane region" description="Helical" evidence="7">
    <location>
        <begin position="124"/>
        <end position="145"/>
    </location>
</feature>
<dbReference type="RefSeq" id="WP_012648844.1">
    <property type="nucleotide sequence ID" value="NC_011979.1"/>
</dbReference>
<keyword evidence="7" id="KW-1133">Transmembrane helix</keyword>
<dbReference type="InterPro" id="IPR036890">
    <property type="entry name" value="HATPase_C_sf"/>
</dbReference>
<evidence type="ECO:0000256" key="5">
    <source>
        <dbReference type="ARBA" id="ARBA00022777"/>
    </source>
</evidence>
<dbReference type="InterPro" id="IPR005467">
    <property type="entry name" value="His_kinase_dom"/>
</dbReference>
<evidence type="ECO:0000256" key="2">
    <source>
        <dbReference type="ARBA" id="ARBA00012438"/>
    </source>
</evidence>
<name>B9M7L2_GEODF</name>
<evidence type="ECO:0000256" key="6">
    <source>
        <dbReference type="SAM" id="Coils"/>
    </source>
</evidence>
<keyword evidence="3" id="KW-0597">Phosphoprotein</keyword>
<reference evidence="9 10" key="1">
    <citation type="submission" date="2009-01" db="EMBL/GenBank/DDBJ databases">
        <title>Complete sequence of Geobacter sp. FRC-32.</title>
        <authorList>
            <consortium name="US DOE Joint Genome Institute"/>
            <person name="Lucas S."/>
            <person name="Copeland A."/>
            <person name="Lapidus A."/>
            <person name="Glavina del Rio T."/>
            <person name="Dalin E."/>
            <person name="Tice H."/>
            <person name="Bruce D."/>
            <person name="Goodwin L."/>
            <person name="Pitluck S."/>
            <person name="Saunders E."/>
            <person name="Brettin T."/>
            <person name="Detter J.C."/>
            <person name="Han C."/>
            <person name="Larimer F."/>
            <person name="Land M."/>
            <person name="Hauser L."/>
            <person name="Kyrpides N."/>
            <person name="Ovchinnikova G."/>
            <person name="Kostka J."/>
            <person name="Richardson P."/>
        </authorList>
    </citation>
    <scope>NUCLEOTIDE SEQUENCE [LARGE SCALE GENOMIC DNA]</scope>
    <source>
        <strain evidence="10">DSM 22248 / JCM 15807 / FRC-32</strain>
    </source>
</reference>
<protein>
    <recommendedName>
        <fullName evidence="2">histidine kinase</fullName>
        <ecNumber evidence="2">2.7.13.3</ecNumber>
    </recommendedName>
</protein>